<dbReference type="InterPro" id="IPR016050">
    <property type="entry name" value="Proteasome_bsu_CS"/>
</dbReference>
<evidence type="ECO:0000256" key="3">
    <source>
        <dbReference type="ARBA" id="ARBA00023242"/>
    </source>
</evidence>
<dbReference type="InterPro" id="IPR016295">
    <property type="entry name" value="Proteasome_beta4"/>
</dbReference>
<evidence type="ECO:0000256" key="1">
    <source>
        <dbReference type="ARBA" id="ARBA00022490"/>
    </source>
</evidence>
<evidence type="ECO:0000313" key="5">
    <source>
        <dbReference type="EMBL" id="KAK3255293.1"/>
    </source>
</evidence>
<dbReference type="Gene3D" id="3.60.20.10">
    <property type="entry name" value="Glutamine Phosphoribosylpyrophosphate, subunit 1, domain 1"/>
    <property type="match status" value="1"/>
</dbReference>
<comment type="similarity">
    <text evidence="4">Belongs to the peptidase T1B family.</text>
</comment>
<comment type="caution">
    <text evidence="5">The sequence shown here is derived from an EMBL/GenBank/DDBJ whole genome shotgun (WGS) entry which is preliminary data.</text>
</comment>
<reference evidence="5 6" key="1">
    <citation type="journal article" date="2015" name="Genome Biol. Evol.">
        <title>Comparative Genomics of a Bacterivorous Green Alga Reveals Evolutionary Causalities and Consequences of Phago-Mixotrophic Mode of Nutrition.</title>
        <authorList>
            <person name="Burns J.A."/>
            <person name="Paasch A."/>
            <person name="Narechania A."/>
            <person name="Kim E."/>
        </authorList>
    </citation>
    <scope>NUCLEOTIDE SEQUENCE [LARGE SCALE GENOMIC DNA]</scope>
    <source>
        <strain evidence="5 6">PLY_AMNH</strain>
    </source>
</reference>
<dbReference type="PANTHER" id="PTHR32194:SF6">
    <property type="entry name" value="PROTEASOME SUBUNIT BETA"/>
    <property type="match status" value="1"/>
</dbReference>
<dbReference type="GO" id="GO:0005737">
    <property type="term" value="C:cytoplasm"/>
    <property type="evidence" value="ECO:0007669"/>
    <property type="project" value="UniProtKB-SubCell"/>
</dbReference>
<dbReference type="PROSITE" id="PS00854">
    <property type="entry name" value="PROTEASOME_BETA_1"/>
    <property type="match status" value="1"/>
</dbReference>
<gene>
    <name evidence="5" type="ORF">CYMTET_35517</name>
</gene>
<dbReference type="GO" id="GO:0005839">
    <property type="term" value="C:proteasome core complex"/>
    <property type="evidence" value="ECO:0007669"/>
    <property type="project" value="InterPro"/>
</dbReference>
<evidence type="ECO:0000256" key="2">
    <source>
        <dbReference type="ARBA" id="ARBA00022942"/>
    </source>
</evidence>
<name>A0AAE0F913_9CHLO</name>
<keyword evidence="1 4" id="KW-0963">Cytoplasm</keyword>
<accession>A0AAE0F913</accession>
<keyword evidence="2 4" id="KW-0647">Proteasome</keyword>
<dbReference type="PROSITE" id="PS51476">
    <property type="entry name" value="PROTEASOME_BETA_2"/>
    <property type="match status" value="1"/>
</dbReference>
<sequence>MIPAPQKHSYALGPGVVAPAMHPEYGRAIQELNNVNYPKAGGQPFVVDAGHGVGGPHQHTQYPYVTGTSVLALKYKDGIMVACDTLGSYGSTKRYKSMERMKPVGKFTLIGASGEYSDFHYIMKLLDELTTDDYCHDDGQNLTPTEIYNYLTRVMYNRRNKFDPLWNSLVVGGFHNGESFLGTVGMVGTCYTDSHVATGFGAHLARPLFREKQYDDMSEDEARALLEDGLRVCYYRDKNSINKFQIAKVTAEGSTISEPYALITEWGYEAFVNPAAAAVGTW</sequence>
<dbReference type="AlphaFoldDB" id="A0AAE0F913"/>
<evidence type="ECO:0000313" key="6">
    <source>
        <dbReference type="Proteomes" id="UP001190700"/>
    </source>
</evidence>
<dbReference type="CDD" id="cd03760">
    <property type="entry name" value="proteasome_beta_type_4"/>
    <property type="match status" value="1"/>
</dbReference>
<dbReference type="Proteomes" id="UP001190700">
    <property type="component" value="Unassembled WGS sequence"/>
</dbReference>
<dbReference type="EMBL" id="LGRX02022769">
    <property type="protein sequence ID" value="KAK3255293.1"/>
    <property type="molecule type" value="Genomic_DNA"/>
</dbReference>
<comment type="subcellular location">
    <subcellularLocation>
        <location evidence="4">Cytoplasm</location>
    </subcellularLocation>
    <subcellularLocation>
        <location evidence="4">Nucleus</location>
    </subcellularLocation>
</comment>
<comment type="subunit">
    <text evidence="4">Component of the proteasome complex.</text>
</comment>
<dbReference type="Pfam" id="PF00227">
    <property type="entry name" value="Proteasome"/>
    <property type="match status" value="1"/>
</dbReference>
<dbReference type="GO" id="GO:0051603">
    <property type="term" value="P:proteolysis involved in protein catabolic process"/>
    <property type="evidence" value="ECO:0007669"/>
    <property type="project" value="InterPro"/>
</dbReference>
<keyword evidence="3 4" id="KW-0539">Nucleus</keyword>
<keyword evidence="6" id="KW-1185">Reference proteome</keyword>
<evidence type="ECO:0000256" key="4">
    <source>
        <dbReference type="RuleBase" id="RU004203"/>
    </source>
</evidence>
<dbReference type="InterPro" id="IPR023333">
    <property type="entry name" value="Proteasome_suB-type"/>
</dbReference>
<dbReference type="SUPFAM" id="SSF56235">
    <property type="entry name" value="N-terminal nucleophile aminohydrolases (Ntn hydrolases)"/>
    <property type="match status" value="1"/>
</dbReference>
<proteinExistence type="inferred from homology"/>
<dbReference type="InterPro" id="IPR001353">
    <property type="entry name" value="Proteasome_sua/b"/>
</dbReference>
<dbReference type="InterPro" id="IPR029055">
    <property type="entry name" value="Ntn_hydrolases_N"/>
</dbReference>
<dbReference type="PANTHER" id="PTHR32194">
    <property type="entry name" value="METALLOPROTEASE TLDD"/>
    <property type="match status" value="1"/>
</dbReference>
<comment type="function">
    <text evidence="4">Component of the proteasome, a multicatalytic proteinase complex which is characterized by its ability to cleave peptides with Arg, Phe, Tyr, Leu, and Glu adjacent to the leaving group at neutral or slightly basic pH. The proteasome has an ATP-dependent proteolytic activity.</text>
</comment>
<dbReference type="GO" id="GO:0005634">
    <property type="term" value="C:nucleus"/>
    <property type="evidence" value="ECO:0007669"/>
    <property type="project" value="UniProtKB-SubCell"/>
</dbReference>
<organism evidence="5 6">
    <name type="scientific">Cymbomonas tetramitiformis</name>
    <dbReference type="NCBI Taxonomy" id="36881"/>
    <lineage>
        <taxon>Eukaryota</taxon>
        <taxon>Viridiplantae</taxon>
        <taxon>Chlorophyta</taxon>
        <taxon>Pyramimonadophyceae</taxon>
        <taxon>Pyramimonadales</taxon>
        <taxon>Pyramimonadaceae</taxon>
        <taxon>Cymbomonas</taxon>
    </lineage>
</organism>
<protein>
    <recommendedName>
        <fullName evidence="4">Proteasome subunit beta</fullName>
    </recommendedName>
</protein>
<dbReference type="FunFam" id="3.60.20.10:FF:000014">
    <property type="entry name" value="Proteasome subunit beta type-7"/>
    <property type="match status" value="1"/>
</dbReference>